<keyword evidence="10" id="KW-1185">Reference proteome</keyword>
<evidence type="ECO:0000256" key="3">
    <source>
        <dbReference type="ARBA" id="ARBA00022553"/>
    </source>
</evidence>
<feature type="non-terminal residue" evidence="9">
    <location>
        <position position="327"/>
    </location>
</feature>
<keyword evidence="4" id="KW-0808">Transferase</keyword>
<evidence type="ECO:0000313" key="10">
    <source>
        <dbReference type="Proteomes" id="UP001597171"/>
    </source>
</evidence>
<evidence type="ECO:0000256" key="7">
    <source>
        <dbReference type="SAM" id="Coils"/>
    </source>
</evidence>
<feature type="coiled-coil region" evidence="7">
    <location>
        <begin position="13"/>
        <end position="92"/>
    </location>
</feature>
<dbReference type="InterPro" id="IPR005467">
    <property type="entry name" value="His_kinase_dom"/>
</dbReference>
<reference evidence="10" key="1">
    <citation type="journal article" date="2019" name="Int. J. Syst. Evol. Microbiol.">
        <title>The Global Catalogue of Microorganisms (GCM) 10K type strain sequencing project: providing services to taxonomists for standard genome sequencing and annotation.</title>
        <authorList>
            <consortium name="The Broad Institute Genomics Platform"/>
            <consortium name="The Broad Institute Genome Sequencing Center for Infectious Disease"/>
            <person name="Wu L."/>
            <person name="Ma J."/>
        </authorList>
    </citation>
    <scope>NUCLEOTIDE SEQUENCE [LARGE SCALE GENOMIC DNA]</scope>
    <source>
        <strain evidence="10">CCUG 61696</strain>
    </source>
</reference>
<keyword evidence="6" id="KW-0902">Two-component regulatory system</keyword>
<dbReference type="PRINTS" id="PR00344">
    <property type="entry name" value="BCTRLSENSOR"/>
</dbReference>
<dbReference type="Pfam" id="PF00512">
    <property type="entry name" value="HisKA"/>
    <property type="match status" value="1"/>
</dbReference>
<comment type="caution">
    <text evidence="9">The sequence shown here is derived from an EMBL/GenBank/DDBJ whole genome shotgun (WGS) entry which is preliminary data.</text>
</comment>
<accession>A0ABW3ZBZ1</accession>
<evidence type="ECO:0000259" key="8">
    <source>
        <dbReference type="PROSITE" id="PS50109"/>
    </source>
</evidence>
<dbReference type="EMBL" id="JBHTMX010000264">
    <property type="protein sequence ID" value="MFD1333579.1"/>
    <property type="molecule type" value="Genomic_DNA"/>
</dbReference>
<dbReference type="CDD" id="cd00082">
    <property type="entry name" value="HisKA"/>
    <property type="match status" value="1"/>
</dbReference>
<dbReference type="InterPro" id="IPR003594">
    <property type="entry name" value="HATPase_dom"/>
</dbReference>
<sequence>MTPAAPSPDDDELAGLRRRIAKLERINEALMDHVERATDRQGNAYSMFQTAIMLDGRVRARTEELTSLMRRLERSNQALVEAKEEAELANRSKTRFLAGASHDLLQPLNAARLSLSTLVDMPLGDEARAVALQAERGMTTIEELIKALIEVSKLDAGVVRPSVGALDLNELLAEIAASFEPAAAAKGLRLAVKAPPLAVESDPVMLKRILQNLVSNAVRYTAQGGVLLRARPRAGLCAIDVVDTGPGISADDRTRVFDEFYRCDGGRRDEVGLGLGLSIVRRMTLALGHGLLLTSRPGLGSRFRLRLPMATSAPQPRAAAHGGYGVA</sequence>
<evidence type="ECO:0000256" key="6">
    <source>
        <dbReference type="ARBA" id="ARBA00023012"/>
    </source>
</evidence>
<dbReference type="InterPro" id="IPR003661">
    <property type="entry name" value="HisK_dim/P_dom"/>
</dbReference>
<feature type="domain" description="Histidine kinase" evidence="8">
    <location>
        <begin position="99"/>
        <end position="311"/>
    </location>
</feature>
<organism evidence="9 10">
    <name type="scientific">Methylopila musalis</name>
    <dbReference type="NCBI Taxonomy" id="1134781"/>
    <lineage>
        <taxon>Bacteria</taxon>
        <taxon>Pseudomonadati</taxon>
        <taxon>Pseudomonadota</taxon>
        <taxon>Alphaproteobacteria</taxon>
        <taxon>Hyphomicrobiales</taxon>
        <taxon>Methylopilaceae</taxon>
        <taxon>Methylopila</taxon>
    </lineage>
</organism>
<dbReference type="Gene3D" id="3.30.565.10">
    <property type="entry name" value="Histidine kinase-like ATPase, C-terminal domain"/>
    <property type="match status" value="1"/>
</dbReference>
<dbReference type="Gene3D" id="1.10.287.130">
    <property type="match status" value="1"/>
</dbReference>
<dbReference type="InterPro" id="IPR004358">
    <property type="entry name" value="Sig_transdc_His_kin-like_C"/>
</dbReference>
<evidence type="ECO:0000256" key="2">
    <source>
        <dbReference type="ARBA" id="ARBA00012438"/>
    </source>
</evidence>
<dbReference type="SMART" id="SM00387">
    <property type="entry name" value="HATPase_c"/>
    <property type="match status" value="1"/>
</dbReference>
<dbReference type="SUPFAM" id="SSF55874">
    <property type="entry name" value="ATPase domain of HSP90 chaperone/DNA topoisomerase II/histidine kinase"/>
    <property type="match status" value="1"/>
</dbReference>
<gene>
    <name evidence="9" type="ORF">ACFQ4O_16375</name>
</gene>
<dbReference type="Pfam" id="PF02518">
    <property type="entry name" value="HATPase_c"/>
    <property type="match status" value="1"/>
</dbReference>
<dbReference type="InterPro" id="IPR036890">
    <property type="entry name" value="HATPase_C_sf"/>
</dbReference>
<protein>
    <recommendedName>
        <fullName evidence="2">histidine kinase</fullName>
        <ecNumber evidence="2">2.7.13.3</ecNumber>
    </recommendedName>
</protein>
<dbReference type="SUPFAM" id="SSF47384">
    <property type="entry name" value="Homodimeric domain of signal transducing histidine kinase"/>
    <property type="match status" value="1"/>
</dbReference>
<keyword evidence="5 9" id="KW-0418">Kinase</keyword>
<evidence type="ECO:0000313" key="9">
    <source>
        <dbReference type="EMBL" id="MFD1333579.1"/>
    </source>
</evidence>
<name>A0ABW3ZBZ1_9HYPH</name>
<dbReference type="Proteomes" id="UP001597171">
    <property type="component" value="Unassembled WGS sequence"/>
</dbReference>
<dbReference type="PROSITE" id="PS50109">
    <property type="entry name" value="HIS_KIN"/>
    <property type="match status" value="1"/>
</dbReference>
<keyword evidence="7" id="KW-0175">Coiled coil</keyword>
<keyword evidence="3" id="KW-0597">Phosphoprotein</keyword>
<evidence type="ECO:0000256" key="1">
    <source>
        <dbReference type="ARBA" id="ARBA00000085"/>
    </source>
</evidence>
<dbReference type="InterPro" id="IPR050736">
    <property type="entry name" value="Sensor_HK_Regulatory"/>
</dbReference>
<dbReference type="InterPro" id="IPR036097">
    <property type="entry name" value="HisK_dim/P_sf"/>
</dbReference>
<evidence type="ECO:0000256" key="5">
    <source>
        <dbReference type="ARBA" id="ARBA00022777"/>
    </source>
</evidence>
<dbReference type="PANTHER" id="PTHR43711:SF31">
    <property type="entry name" value="HISTIDINE KINASE"/>
    <property type="match status" value="1"/>
</dbReference>
<comment type="catalytic activity">
    <reaction evidence="1">
        <text>ATP + protein L-histidine = ADP + protein N-phospho-L-histidine.</text>
        <dbReference type="EC" id="2.7.13.3"/>
    </reaction>
</comment>
<dbReference type="RefSeq" id="WP_378777253.1">
    <property type="nucleotide sequence ID" value="NZ_JBHTMX010000264.1"/>
</dbReference>
<dbReference type="GO" id="GO:0016301">
    <property type="term" value="F:kinase activity"/>
    <property type="evidence" value="ECO:0007669"/>
    <property type="project" value="UniProtKB-KW"/>
</dbReference>
<dbReference type="EC" id="2.7.13.3" evidence="2"/>
<dbReference type="CDD" id="cd00075">
    <property type="entry name" value="HATPase"/>
    <property type="match status" value="1"/>
</dbReference>
<dbReference type="PANTHER" id="PTHR43711">
    <property type="entry name" value="TWO-COMPONENT HISTIDINE KINASE"/>
    <property type="match status" value="1"/>
</dbReference>
<proteinExistence type="predicted"/>
<evidence type="ECO:0000256" key="4">
    <source>
        <dbReference type="ARBA" id="ARBA00022679"/>
    </source>
</evidence>
<dbReference type="SMART" id="SM00388">
    <property type="entry name" value="HisKA"/>
    <property type="match status" value="1"/>
</dbReference>